<organism evidence="1 2">
    <name type="scientific">Beauveria bassiana</name>
    <name type="common">White muscardine disease fungus</name>
    <name type="synonym">Tritirachium shiotae</name>
    <dbReference type="NCBI Taxonomy" id="176275"/>
    <lineage>
        <taxon>Eukaryota</taxon>
        <taxon>Fungi</taxon>
        <taxon>Dikarya</taxon>
        <taxon>Ascomycota</taxon>
        <taxon>Pezizomycotina</taxon>
        <taxon>Sordariomycetes</taxon>
        <taxon>Hypocreomycetidae</taxon>
        <taxon>Hypocreales</taxon>
        <taxon>Cordycipitaceae</taxon>
        <taxon>Beauveria</taxon>
    </lineage>
</organism>
<accession>A0A2S7XWU2</accession>
<name>A0A2S7XWU2_BEABA</name>
<proteinExistence type="predicted"/>
<dbReference type="EMBL" id="JRHA01000001">
    <property type="protein sequence ID" value="PQK08356.1"/>
    <property type="molecule type" value="Genomic_DNA"/>
</dbReference>
<evidence type="ECO:0000313" key="2">
    <source>
        <dbReference type="Proteomes" id="UP000237441"/>
    </source>
</evidence>
<reference evidence="1 2" key="1">
    <citation type="submission" date="2016-07" db="EMBL/GenBank/DDBJ databases">
        <title>Comparative genomics of the entomopathogenic fungus Beauveria bassiana.</title>
        <authorList>
            <person name="Valero Jimenez C.A."/>
            <person name="Zwaan B.J."/>
            <person name="Van Kan J.A."/>
            <person name="Takken W."/>
            <person name="Debets A.J."/>
            <person name="Schoustra S.E."/>
            <person name="Koenraadt C.J."/>
        </authorList>
    </citation>
    <scope>NUCLEOTIDE SEQUENCE [LARGE SCALE GENOMIC DNA]</scope>
    <source>
        <strain evidence="1 2">ARSEF 8028</strain>
    </source>
</reference>
<gene>
    <name evidence="1" type="ORF">BB8028_0001g04330</name>
</gene>
<evidence type="ECO:0000313" key="1">
    <source>
        <dbReference type="EMBL" id="PQK08356.1"/>
    </source>
</evidence>
<protein>
    <submittedName>
        <fullName evidence="1">Uncharacterized protein</fullName>
    </submittedName>
</protein>
<comment type="caution">
    <text evidence="1">The sequence shown here is derived from an EMBL/GenBank/DDBJ whole genome shotgun (WGS) entry which is preliminary data.</text>
</comment>
<sequence>MPRFISKPTVRLRVPPAPTVLLSQLFEFRHPYVVSTCDARVFEPGSRLPTVHPRDHSYLGAYLETASRQLGPAFTGNFIKSIHQLRVDVAYRQNFNYTVQYHEQSQRSLTIGLPFYRWPVAQFHPTFSPPSLQTTLHTAWFPFIAGNISIQFTLPPKNYSACAVVHKWLSRLHWPRAVIHAPMTPFPVAQQLQARTANSNCCTGHFPGGPGLFKSSAAWHLTSSSSQMRRVCNHFLNN</sequence>
<dbReference type="AlphaFoldDB" id="A0A2S7XWU2"/>
<dbReference type="Proteomes" id="UP000237441">
    <property type="component" value="Unassembled WGS sequence"/>
</dbReference>